<evidence type="ECO:0000259" key="1">
    <source>
        <dbReference type="Pfam" id="PF01548"/>
    </source>
</evidence>
<dbReference type="GO" id="GO:0003677">
    <property type="term" value="F:DNA binding"/>
    <property type="evidence" value="ECO:0007669"/>
    <property type="project" value="InterPro"/>
</dbReference>
<dbReference type="GO" id="GO:0004803">
    <property type="term" value="F:transposase activity"/>
    <property type="evidence" value="ECO:0007669"/>
    <property type="project" value="InterPro"/>
</dbReference>
<gene>
    <name evidence="2" type="ORF">EZS27_035758</name>
</gene>
<dbReference type="Pfam" id="PF01548">
    <property type="entry name" value="DEDD_Tnp_IS110"/>
    <property type="match status" value="1"/>
</dbReference>
<name>A0A5J4PYT7_9ZZZZ</name>
<dbReference type="GO" id="GO:0006313">
    <property type="term" value="P:DNA transposition"/>
    <property type="evidence" value="ECO:0007669"/>
    <property type="project" value="InterPro"/>
</dbReference>
<accession>A0A5J4PYT7</accession>
<dbReference type="PANTHER" id="PTHR33055">
    <property type="entry name" value="TRANSPOSASE FOR INSERTION SEQUENCE ELEMENT IS1111A"/>
    <property type="match status" value="1"/>
</dbReference>
<sequence>MPEQRKGLTYEGQNIYVGIDVHLKSWTVSIQTETLHPKTFTPPANVSVLVNYLRAHFPCGTYHSVYEAGFSGFWAHYKLGEMGINNIVINPADVTTSQKEQLQKDDPTDSRKLARSLPAGSLRAIHVPSKQTLHECSLVRVRSSLVKDMGRFKQRIKSLLYFYGIPYPKEFESSGTHWSKRFMKWLKENVSQDDNMSKEALLLILQEVEQQRKLLLEVTRKIRTLSGSEK</sequence>
<evidence type="ECO:0000313" key="2">
    <source>
        <dbReference type="EMBL" id="KAA6313473.1"/>
    </source>
</evidence>
<dbReference type="InterPro" id="IPR047650">
    <property type="entry name" value="Transpos_IS110"/>
</dbReference>
<dbReference type="EMBL" id="SNRY01006047">
    <property type="protein sequence ID" value="KAA6313473.1"/>
    <property type="molecule type" value="Genomic_DNA"/>
</dbReference>
<dbReference type="AlphaFoldDB" id="A0A5J4PYT7"/>
<dbReference type="InterPro" id="IPR002525">
    <property type="entry name" value="Transp_IS110-like_N"/>
</dbReference>
<comment type="caution">
    <text evidence="2">The sequence shown here is derived from an EMBL/GenBank/DDBJ whole genome shotgun (WGS) entry which is preliminary data.</text>
</comment>
<organism evidence="2">
    <name type="scientific">termite gut metagenome</name>
    <dbReference type="NCBI Taxonomy" id="433724"/>
    <lineage>
        <taxon>unclassified sequences</taxon>
        <taxon>metagenomes</taxon>
        <taxon>organismal metagenomes</taxon>
    </lineage>
</organism>
<feature type="domain" description="Transposase IS110-like N-terminal" evidence="1">
    <location>
        <begin position="17"/>
        <end position="162"/>
    </location>
</feature>
<protein>
    <recommendedName>
        <fullName evidence="1">Transposase IS110-like N-terminal domain-containing protein</fullName>
    </recommendedName>
</protein>
<proteinExistence type="predicted"/>
<reference evidence="2" key="1">
    <citation type="submission" date="2019-03" db="EMBL/GenBank/DDBJ databases">
        <title>Single cell metagenomics reveals metabolic interactions within the superorganism composed of flagellate Streblomastix strix and complex community of Bacteroidetes bacteria on its surface.</title>
        <authorList>
            <person name="Treitli S.C."/>
            <person name="Kolisko M."/>
            <person name="Husnik F."/>
            <person name="Keeling P."/>
            <person name="Hampl V."/>
        </authorList>
    </citation>
    <scope>NUCLEOTIDE SEQUENCE</scope>
    <source>
        <strain evidence="2">STM</strain>
    </source>
</reference>